<comment type="similarity">
    <text evidence="1">Belongs to the esterase D family.</text>
</comment>
<feature type="signal peptide" evidence="3">
    <location>
        <begin position="1"/>
        <end position="17"/>
    </location>
</feature>
<dbReference type="Pfam" id="PF00756">
    <property type="entry name" value="Esterase"/>
    <property type="match status" value="1"/>
</dbReference>
<dbReference type="InterPro" id="IPR000801">
    <property type="entry name" value="Esterase-like"/>
</dbReference>
<keyword evidence="3" id="KW-0732">Signal</keyword>
<evidence type="ECO:0000256" key="3">
    <source>
        <dbReference type="SAM" id="SignalP"/>
    </source>
</evidence>
<evidence type="ECO:0000256" key="1">
    <source>
        <dbReference type="ARBA" id="ARBA00005622"/>
    </source>
</evidence>
<evidence type="ECO:0000256" key="2">
    <source>
        <dbReference type="ARBA" id="ARBA00022801"/>
    </source>
</evidence>
<dbReference type="RefSeq" id="WP_069522201.1">
    <property type="nucleotide sequence ID" value="NZ_FOFP01000031.1"/>
</dbReference>
<dbReference type="Gene3D" id="3.40.50.1820">
    <property type="entry name" value="alpha/beta hydrolase"/>
    <property type="match status" value="1"/>
</dbReference>
<evidence type="ECO:0000313" key="4">
    <source>
        <dbReference type="EMBL" id="SER45321.1"/>
    </source>
</evidence>
<gene>
    <name evidence="4" type="ORF">SAMN05216600_1315</name>
</gene>
<accession>A0ABY1BRF0</accession>
<evidence type="ECO:0000313" key="5">
    <source>
        <dbReference type="Proteomes" id="UP000198512"/>
    </source>
</evidence>
<comment type="caution">
    <text evidence="4">The sequence shown here is derived from an EMBL/GenBank/DDBJ whole genome shotgun (WGS) entry which is preliminary data.</text>
</comment>
<protein>
    <recommendedName>
        <fullName evidence="6">Esterase</fullName>
    </recommendedName>
</protein>
<dbReference type="Proteomes" id="UP000198512">
    <property type="component" value="Unassembled WGS sequence"/>
</dbReference>
<organism evidence="4 5">
    <name type="scientific">Pseudomonas cuatrocienegasensis</name>
    <dbReference type="NCBI Taxonomy" id="543360"/>
    <lineage>
        <taxon>Bacteria</taxon>
        <taxon>Pseudomonadati</taxon>
        <taxon>Pseudomonadota</taxon>
        <taxon>Gammaproteobacteria</taxon>
        <taxon>Pseudomonadales</taxon>
        <taxon>Pseudomonadaceae</taxon>
        <taxon>Pseudomonas</taxon>
    </lineage>
</organism>
<sequence>MKALLLCLALMPLLALARPELEQTLGPNLADEGSAHYRFESFELTSADGARQYRIRLAIPRREAPPRGYPVLYLLDGNAALMALREDWLVEVQQGQPPLLVMMGPASNLRLDLPARVFDYTPLPPEGVAALDASLGNRATGGAPAFRELLAKRIKPEVARRVRVDVARQGIWGHSLGGLFVLDTLRVEPNAFRFYIAASPSLWWQSGLLLKRFEGFAGGLGQLLVLQGGAERDGLHAADDSPRAQAMAAVPAHAARELSKQLGRLPGMQAQYHEFAGLGHGPMLAASLRPALRLAAGLAPFVEE</sequence>
<evidence type="ECO:0008006" key="6">
    <source>
        <dbReference type="Google" id="ProtNLM"/>
    </source>
</evidence>
<dbReference type="PANTHER" id="PTHR40841:SF2">
    <property type="entry name" value="SIDEROPHORE-DEGRADING ESTERASE (EUROFUNG)"/>
    <property type="match status" value="1"/>
</dbReference>
<dbReference type="EMBL" id="FOFP01000031">
    <property type="protein sequence ID" value="SER45321.1"/>
    <property type="molecule type" value="Genomic_DNA"/>
</dbReference>
<dbReference type="InterPro" id="IPR052558">
    <property type="entry name" value="Siderophore_Hydrolase_D"/>
</dbReference>
<keyword evidence="2" id="KW-0378">Hydrolase</keyword>
<dbReference type="SUPFAM" id="SSF53474">
    <property type="entry name" value="alpha/beta-Hydrolases"/>
    <property type="match status" value="1"/>
</dbReference>
<dbReference type="PANTHER" id="PTHR40841">
    <property type="entry name" value="SIDEROPHORE TRIACETYLFUSARININE C ESTERASE"/>
    <property type="match status" value="1"/>
</dbReference>
<feature type="chain" id="PRO_5047035612" description="Esterase" evidence="3">
    <location>
        <begin position="18"/>
        <end position="304"/>
    </location>
</feature>
<proteinExistence type="inferred from homology"/>
<reference evidence="4 5" key="1">
    <citation type="submission" date="2016-10" db="EMBL/GenBank/DDBJ databases">
        <authorList>
            <person name="Varghese N."/>
            <person name="Submissions S."/>
        </authorList>
    </citation>
    <scope>NUCLEOTIDE SEQUENCE [LARGE SCALE GENOMIC DNA]</scope>
    <source>
        <strain evidence="4 5">CIP 109853</strain>
    </source>
</reference>
<keyword evidence="5" id="KW-1185">Reference proteome</keyword>
<dbReference type="InterPro" id="IPR029058">
    <property type="entry name" value="AB_hydrolase_fold"/>
</dbReference>
<name>A0ABY1BRF0_9PSED</name>